<dbReference type="HAMAP" id="MF_00093">
    <property type="entry name" value="Rel_fac_1"/>
    <property type="match status" value="1"/>
</dbReference>
<dbReference type="InterPro" id="IPR005139">
    <property type="entry name" value="PCRF"/>
</dbReference>
<dbReference type="GO" id="GO:0016149">
    <property type="term" value="F:translation release factor activity, codon specific"/>
    <property type="evidence" value="ECO:0007669"/>
    <property type="project" value="UniProtKB-UniRule"/>
</dbReference>
<dbReference type="SUPFAM" id="SSF75620">
    <property type="entry name" value="Release factor"/>
    <property type="match status" value="1"/>
</dbReference>
<evidence type="ECO:0000256" key="4">
    <source>
        <dbReference type="ARBA" id="ARBA00022481"/>
    </source>
</evidence>
<dbReference type="AlphaFoldDB" id="A0A1M6L217"/>
<dbReference type="InterPro" id="IPR004373">
    <property type="entry name" value="RF-1"/>
</dbReference>
<feature type="coiled-coil region" evidence="9">
    <location>
        <begin position="62"/>
        <end position="112"/>
    </location>
</feature>
<dbReference type="PANTHER" id="PTHR43804">
    <property type="entry name" value="LD18447P"/>
    <property type="match status" value="1"/>
</dbReference>
<dbReference type="NCBIfam" id="TIGR00019">
    <property type="entry name" value="prfA"/>
    <property type="match status" value="1"/>
</dbReference>
<dbReference type="Gene3D" id="3.30.160.20">
    <property type="match status" value="1"/>
</dbReference>
<dbReference type="SMART" id="SM00937">
    <property type="entry name" value="PCRF"/>
    <property type="match status" value="1"/>
</dbReference>
<dbReference type="InterPro" id="IPR050057">
    <property type="entry name" value="Prokaryotic/Mito_RF"/>
</dbReference>
<sequence>MELRTLIWGDIMFDKLNFIEEKFEDLGTKISDPEIINDQPTWQKLIKEHASLKPIVDKYREYKKVKAGIEESKEILKESKDEELREMAKMELDELEDQVESLEDELKILLIPKDPNDEKNVIVEIRAGAGGDEAGLFAAELLRLYSRYAERNRWKIEMMSINETGVGGIKEVIFMIKGNGAYSRLKYESGVHRVQRIPSTESGGRIHTSTATVAVLPEVDDVEIQINQNDLRIDVFRSSGNGGQSVNTTDSAVRITHLPTGMVVTCQDEKSQLKNKEKAMKVLKARLYDTIIAEQNAEIAEARKSQVGTGERSEKIRTYNYPQSRVTDHRINLTLYKLNQFLDGEIDEVIDALITTDQAEKLKKLS</sequence>
<dbReference type="InterPro" id="IPR045853">
    <property type="entry name" value="Pep_chain_release_fac_I_sf"/>
</dbReference>
<dbReference type="FunFam" id="3.30.160.20:FF:000004">
    <property type="entry name" value="Peptide chain release factor 1"/>
    <property type="match status" value="1"/>
</dbReference>
<feature type="modified residue" description="N5-methylglutamine" evidence="8">
    <location>
        <position position="244"/>
    </location>
</feature>
<evidence type="ECO:0000256" key="6">
    <source>
        <dbReference type="ARBA" id="ARBA00022917"/>
    </source>
</evidence>
<dbReference type="Pfam" id="PF03462">
    <property type="entry name" value="PCRF"/>
    <property type="match status" value="1"/>
</dbReference>
<dbReference type="Proteomes" id="UP000184465">
    <property type="component" value="Unassembled WGS sequence"/>
</dbReference>
<comment type="subcellular location">
    <subcellularLocation>
        <location evidence="2 8">Cytoplasm</location>
    </subcellularLocation>
</comment>
<keyword evidence="4 8" id="KW-0488">Methylation</keyword>
<dbReference type="PANTHER" id="PTHR43804:SF7">
    <property type="entry name" value="LD18447P"/>
    <property type="match status" value="1"/>
</dbReference>
<keyword evidence="9" id="KW-0175">Coiled coil</keyword>
<dbReference type="FunFam" id="3.30.70.1660:FF:000004">
    <property type="entry name" value="Peptide chain release factor 1"/>
    <property type="match status" value="1"/>
</dbReference>
<feature type="domain" description="Prokaryotic-type class I peptide chain release factors" evidence="10">
    <location>
        <begin position="237"/>
        <end position="253"/>
    </location>
</feature>
<evidence type="ECO:0000313" key="12">
    <source>
        <dbReference type="Proteomes" id="UP000184465"/>
    </source>
</evidence>
<dbReference type="FunFam" id="3.30.70.1660:FF:000002">
    <property type="entry name" value="Peptide chain release factor 1"/>
    <property type="match status" value="1"/>
</dbReference>
<dbReference type="GO" id="GO:0005829">
    <property type="term" value="C:cytosol"/>
    <property type="evidence" value="ECO:0007669"/>
    <property type="project" value="UniProtKB-ARBA"/>
</dbReference>
<evidence type="ECO:0000256" key="1">
    <source>
        <dbReference type="ARBA" id="ARBA00002986"/>
    </source>
</evidence>
<comment type="function">
    <text evidence="1 8">Peptide chain release factor 1 directs the termination of translation in response to the peptide chain termination codons UAG and UAA.</text>
</comment>
<evidence type="ECO:0000256" key="5">
    <source>
        <dbReference type="ARBA" id="ARBA00022490"/>
    </source>
</evidence>
<dbReference type="STRING" id="1121301.SAMN02745912_00612"/>
<name>A0A1M6L217_PARC5</name>
<evidence type="ECO:0000256" key="8">
    <source>
        <dbReference type="HAMAP-Rule" id="MF_00093"/>
    </source>
</evidence>
<comment type="similarity">
    <text evidence="3 8">Belongs to the prokaryotic/mitochondrial release factor family.</text>
</comment>
<dbReference type="InterPro" id="IPR000352">
    <property type="entry name" value="Pep_chain_release_fac_I"/>
</dbReference>
<dbReference type="Gene3D" id="6.10.140.1950">
    <property type="match status" value="1"/>
</dbReference>
<reference evidence="11 12" key="1">
    <citation type="submission" date="2016-11" db="EMBL/GenBank/DDBJ databases">
        <authorList>
            <person name="Jaros S."/>
            <person name="Januszkiewicz K."/>
            <person name="Wedrychowicz H."/>
        </authorList>
    </citation>
    <scope>NUCLEOTIDE SEQUENCE [LARGE SCALE GENOMIC DNA]</scope>
    <source>
        <strain evidence="11 12">DSM 15212</strain>
    </source>
</reference>
<keyword evidence="6 8" id="KW-0648">Protein biosynthesis</keyword>
<evidence type="ECO:0000313" key="11">
    <source>
        <dbReference type="EMBL" id="SHJ65281.1"/>
    </source>
</evidence>
<evidence type="ECO:0000256" key="9">
    <source>
        <dbReference type="SAM" id="Coils"/>
    </source>
</evidence>
<evidence type="ECO:0000256" key="7">
    <source>
        <dbReference type="ARBA" id="ARBA00050039"/>
    </source>
</evidence>
<dbReference type="NCBIfam" id="NF001859">
    <property type="entry name" value="PRK00591.1"/>
    <property type="match status" value="1"/>
</dbReference>
<evidence type="ECO:0000256" key="3">
    <source>
        <dbReference type="ARBA" id="ARBA00010835"/>
    </source>
</evidence>
<keyword evidence="12" id="KW-1185">Reference proteome</keyword>
<protein>
    <recommendedName>
        <fullName evidence="7 8">Peptide chain release factor 1</fullName>
        <shortName evidence="8">RF-1</shortName>
    </recommendedName>
</protein>
<dbReference type="Gene3D" id="3.30.70.1660">
    <property type="match status" value="2"/>
</dbReference>
<proteinExistence type="inferred from homology"/>
<accession>A0A1M6L217</accession>
<dbReference type="Pfam" id="PF00472">
    <property type="entry name" value="RF-1"/>
    <property type="match status" value="1"/>
</dbReference>
<organism evidence="11 12">
    <name type="scientific">Paramaledivibacter caminithermalis (strain DSM 15212 / CIP 107654 / DViRD3)</name>
    <name type="common">Clostridium caminithermale</name>
    <dbReference type="NCBI Taxonomy" id="1121301"/>
    <lineage>
        <taxon>Bacteria</taxon>
        <taxon>Bacillati</taxon>
        <taxon>Bacillota</taxon>
        <taxon>Clostridia</taxon>
        <taxon>Peptostreptococcales</taxon>
        <taxon>Caminicellaceae</taxon>
        <taxon>Paramaledivibacter</taxon>
    </lineage>
</organism>
<gene>
    <name evidence="8" type="primary">prfA</name>
    <name evidence="11" type="ORF">SAMN02745912_00612</name>
</gene>
<dbReference type="PROSITE" id="PS00745">
    <property type="entry name" value="RF_PROK_I"/>
    <property type="match status" value="1"/>
</dbReference>
<comment type="PTM">
    <text evidence="8">Methylated by PrmC. Methylation increases the termination efficiency of RF1.</text>
</comment>
<keyword evidence="5 8" id="KW-0963">Cytoplasm</keyword>
<evidence type="ECO:0000259" key="10">
    <source>
        <dbReference type="PROSITE" id="PS00745"/>
    </source>
</evidence>
<evidence type="ECO:0000256" key="2">
    <source>
        <dbReference type="ARBA" id="ARBA00004496"/>
    </source>
</evidence>
<dbReference type="EMBL" id="FRAG01000005">
    <property type="protein sequence ID" value="SHJ65281.1"/>
    <property type="molecule type" value="Genomic_DNA"/>
</dbReference>